<dbReference type="OrthoDB" id="331111at2"/>
<keyword evidence="5" id="KW-0966">Cell projection</keyword>
<gene>
    <name evidence="7" type="ORF">EHO59_16705</name>
</gene>
<dbReference type="RefSeq" id="WP_135589588.1">
    <property type="nucleotide sequence ID" value="NZ_RQEP01000019.1"/>
</dbReference>
<evidence type="ECO:0000256" key="3">
    <source>
        <dbReference type="ARBA" id="ARBA00022490"/>
    </source>
</evidence>
<proteinExistence type="predicted"/>
<feature type="domain" description="HYDIN/VesB/CFA65-like Ig-like" evidence="6">
    <location>
        <begin position="318"/>
        <end position="392"/>
    </location>
</feature>
<keyword evidence="4" id="KW-0969">Cilium</keyword>
<dbReference type="InterPro" id="IPR013783">
    <property type="entry name" value="Ig-like_fold"/>
</dbReference>
<dbReference type="Gene3D" id="2.60.40.10">
    <property type="entry name" value="Immunoglobulins"/>
    <property type="match status" value="3"/>
</dbReference>
<evidence type="ECO:0000256" key="2">
    <source>
        <dbReference type="ARBA" id="ARBA00004496"/>
    </source>
</evidence>
<keyword evidence="3" id="KW-0963">Cytoplasm</keyword>
<name>A0A4R9FLF6_9LEPT</name>
<evidence type="ECO:0000313" key="8">
    <source>
        <dbReference type="Proteomes" id="UP000297453"/>
    </source>
</evidence>
<evidence type="ECO:0000313" key="7">
    <source>
        <dbReference type="EMBL" id="TGJ99495.1"/>
    </source>
</evidence>
<evidence type="ECO:0000256" key="5">
    <source>
        <dbReference type="ARBA" id="ARBA00023273"/>
    </source>
</evidence>
<dbReference type="Pfam" id="PF22544">
    <property type="entry name" value="HYDIN_VesB_CFA65-like_Ig"/>
    <property type="match status" value="2"/>
</dbReference>
<organism evidence="7 8">
    <name type="scientific">Leptospira semungkisensis</name>
    <dbReference type="NCBI Taxonomy" id="2484985"/>
    <lineage>
        <taxon>Bacteria</taxon>
        <taxon>Pseudomonadati</taxon>
        <taxon>Spirochaetota</taxon>
        <taxon>Spirochaetia</taxon>
        <taxon>Leptospirales</taxon>
        <taxon>Leptospiraceae</taxon>
        <taxon>Leptospira</taxon>
    </lineage>
</organism>
<dbReference type="NCBIfam" id="NF012200">
    <property type="entry name" value="choice_anch_D"/>
    <property type="match status" value="3"/>
</dbReference>
<dbReference type="AlphaFoldDB" id="A0A4R9FLF6"/>
<evidence type="ECO:0000259" key="6">
    <source>
        <dbReference type="Pfam" id="PF22544"/>
    </source>
</evidence>
<evidence type="ECO:0000256" key="4">
    <source>
        <dbReference type="ARBA" id="ARBA00023069"/>
    </source>
</evidence>
<dbReference type="Proteomes" id="UP000297453">
    <property type="component" value="Unassembled WGS sequence"/>
</dbReference>
<dbReference type="InterPro" id="IPR053879">
    <property type="entry name" value="HYDIN_VesB_CFA65-like_Ig"/>
</dbReference>
<keyword evidence="8" id="KW-1185">Reference proteome</keyword>
<reference evidence="7" key="1">
    <citation type="journal article" date="2019" name="PLoS Negl. Trop. Dis.">
        <title>Revisiting the worldwide diversity of Leptospira species in the environment.</title>
        <authorList>
            <person name="Vincent A.T."/>
            <person name="Schiettekatte O."/>
            <person name="Bourhy P."/>
            <person name="Veyrier F.J."/>
            <person name="Picardeau M."/>
        </authorList>
    </citation>
    <scope>NUCLEOTIDE SEQUENCE [LARGE SCALE GENOMIC DNA]</scope>
    <source>
        <strain evidence="7">SSS9</strain>
    </source>
</reference>
<sequence length="501" mass="52195">MMRITQAKQKKILAILSFLSILFTVQCAAVPLFKYGNSFDGLVISYNSEEYVSGNRLHLGTQIAQLSTDAKIINVTLVNKNANPVNLSGSPIVSIGGANSSLFTIPIQPTNTTLAPNGTLAFQIVYKPGASNYGTHNATLSINSDEADVPKFSVLLVASATSTKVPMLQVKDENSAVDIASYFNGSTAVPSVAAFGAVQSTTSTVKTLTVRNIGQSALKIGTVSFTGTAFTGTIKKSTLAVNEATDLTLTFSPSAATTYSETLTIASNDSLSTNVTNSQYKFTLKGAGLASSGPKIQVTSDGIDLTTTGGSVSFVGTKTSENFTKVFRLKNVGTADLTLGSNPISIDNSTDFTVFQPDTLTIKPDQSVGFSVVFHPGSTGLITTTLRIASVTDGEIDVTLNAPGGTNVAVTWPALKQGAVNSLGGGYKVCYSTVSTFVFTSSSDGTAVGCNTINYSGGTYTPNQTVFTLSSGTYYFKVLPFTKFGNTIITETASSAGSVTF</sequence>
<dbReference type="EMBL" id="RQEP01000019">
    <property type="protein sequence ID" value="TGJ99495.1"/>
    <property type="molecule type" value="Genomic_DNA"/>
</dbReference>
<protein>
    <submittedName>
        <fullName evidence="7">Choice-of-anchor D domain-containing protein</fullName>
    </submittedName>
</protein>
<accession>A0A4R9FLF6</accession>
<feature type="domain" description="HYDIN/VesB/CFA65-like Ig-like" evidence="6">
    <location>
        <begin position="191"/>
        <end position="274"/>
    </location>
</feature>
<dbReference type="GO" id="GO:0005737">
    <property type="term" value="C:cytoplasm"/>
    <property type="evidence" value="ECO:0007669"/>
    <property type="project" value="UniProtKB-SubCell"/>
</dbReference>
<comment type="caution">
    <text evidence="7">The sequence shown here is derived from an EMBL/GenBank/DDBJ whole genome shotgun (WGS) entry which is preliminary data.</text>
</comment>
<comment type="subcellular location">
    <subcellularLocation>
        <location evidence="1">Cell projection</location>
        <location evidence="1">Cilium</location>
    </subcellularLocation>
    <subcellularLocation>
        <location evidence="2">Cytoplasm</location>
    </subcellularLocation>
</comment>
<evidence type="ECO:0000256" key="1">
    <source>
        <dbReference type="ARBA" id="ARBA00004138"/>
    </source>
</evidence>